<evidence type="ECO:0000313" key="7">
    <source>
        <dbReference type="Proteomes" id="UP000623301"/>
    </source>
</evidence>
<evidence type="ECO:0000256" key="4">
    <source>
        <dbReference type="PROSITE-ProRule" id="PRU00335"/>
    </source>
</evidence>
<dbReference type="Pfam" id="PF00440">
    <property type="entry name" value="TetR_N"/>
    <property type="match status" value="1"/>
</dbReference>
<evidence type="ECO:0000259" key="5">
    <source>
        <dbReference type="PROSITE" id="PS50977"/>
    </source>
</evidence>
<keyword evidence="1" id="KW-0805">Transcription regulation</keyword>
<reference evidence="6 7" key="1">
    <citation type="submission" date="2020-12" db="EMBL/GenBank/DDBJ databases">
        <title>Aureibaculum luteum sp. nov. and Aureibaculum flavum sp. nov., novel members of the family Flavobacteriaceae isolated from Antarctic intertidal sediments.</title>
        <authorList>
            <person name="He X."/>
            <person name="Zhang X."/>
        </authorList>
    </citation>
    <scope>NUCLEOTIDE SEQUENCE [LARGE SCALE GENOMIC DNA]</scope>
    <source>
        <strain evidence="6 7">A20</strain>
    </source>
</reference>
<dbReference type="PROSITE" id="PS50977">
    <property type="entry name" value="HTH_TETR_2"/>
    <property type="match status" value="1"/>
</dbReference>
<keyword evidence="7" id="KW-1185">Reference proteome</keyword>
<protein>
    <submittedName>
        <fullName evidence="6">TetR/AcrR family transcriptional regulator</fullName>
    </submittedName>
</protein>
<evidence type="ECO:0000313" key="6">
    <source>
        <dbReference type="EMBL" id="MBJ2174100.1"/>
    </source>
</evidence>
<evidence type="ECO:0000256" key="3">
    <source>
        <dbReference type="ARBA" id="ARBA00023163"/>
    </source>
</evidence>
<dbReference type="PANTHER" id="PTHR47506">
    <property type="entry name" value="TRANSCRIPTIONAL REGULATORY PROTEIN"/>
    <property type="match status" value="1"/>
</dbReference>
<keyword evidence="2 4" id="KW-0238">DNA-binding</keyword>
<name>A0ABS0WQ43_9FLAO</name>
<accession>A0ABS0WQ43</accession>
<feature type="DNA-binding region" description="H-T-H motif" evidence="4">
    <location>
        <begin position="31"/>
        <end position="50"/>
    </location>
</feature>
<gene>
    <name evidence="6" type="ORF">JBL43_07620</name>
</gene>
<sequence length="216" mass="25472">MTQEIKRRLTRQKLIDKGYELIKMYGYHAVSIDTIIKDVSLTKGAFYYHFDNKHHFVQSVIQERVSKEIHSDFIEPLSERGNPIFILSDLLQDKLINDKSLNQNLGSPLVNFIVDLSHEENDYELQLQLKDIMNEWKVALINFLYRGIDDGYLDRHINTEPAAEFIINSLEGVRTMKRITNDKSIFYNYIEQFKNYLDSLKISEQDSSVRRYQLVS</sequence>
<dbReference type="SUPFAM" id="SSF46689">
    <property type="entry name" value="Homeodomain-like"/>
    <property type="match status" value="1"/>
</dbReference>
<dbReference type="Proteomes" id="UP000623301">
    <property type="component" value="Unassembled WGS sequence"/>
</dbReference>
<dbReference type="RefSeq" id="WP_198840857.1">
    <property type="nucleotide sequence ID" value="NZ_JAEHFJ010000003.1"/>
</dbReference>
<evidence type="ECO:0000256" key="2">
    <source>
        <dbReference type="ARBA" id="ARBA00023125"/>
    </source>
</evidence>
<dbReference type="EMBL" id="JAEHFJ010000003">
    <property type="protein sequence ID" value="MBJ2174100.1"/>
    <property type="molecule type" value="Genomic_DNA"/>
</dbReference>
<dbReference type="InterPro" id="IPR036271">
    <property type="entry name" value="Tet_transcr_reg_TetR-rel_C_sf"/>
</dbReference>
<evidence type="ECO:0000256" key="1">
    <source>
        <dbReference type="ARBA" id="ARBA00023015"/>
    </source>
</evidence>
<organism evidence="6 7">
    <name type="scientific">Aureibaculum flavum</name>
    <dbReference type="NCBI Taxonomy" id="2795986"/>
    <lineage>
        <taxon>Bacteria</taxon>
        <taxon>Pseudomonadati</taxon>
        <taxon>Bacteroidota</taxon>
        <taxon>Flavobacteriia</taxon>
        <taxon>Flavobacteriales</taxon>
        <taxon>Flavobacteriaceae</taxon>
        <taxon>Aureibaculum</taxon>
    </lineage>
</organism>
<dbReference type="InterPro" id="IPR001647">
    <property type="entry name" value="HTH_TetR"/>
</dbReference>
<dbReference type="SUPFAM" id="SSF48498">
    <property type="entry name" value="Tetracyclin repressor-like, C-terminal domain"/>
    <property type="match status" value="1"/>
</dbReference>
<comment type="caution">
    <text evidence="6">The sequence shown here is derived from an EMBL/GenBank/DDBJ whole genome shotgun (WGS) entry which is preliminary data.</text>
</comment>
<dbReference type="PROSITE" id="PS01081">
    <property type="entry name" value="HTH_TETR_1"/>
    <property type="match status" value="1"/>
</dbReference>
<proteinExistence type="predicted"/>
<dbReference type="InterPro" id="IPR023772">
    <property type="entry name" value="DNA-bd_HTH_TetR-type_CS"/>
</dbReference>
<dbReference type="PANTHER" id="PTHR47506:SF3">
    <property type="entry name" value="HTH-TYPE TRANSCRIPTIONAL REGULATOR LMRA"/>
    <property type="match status" value="1"/>
</dbReference>
<dbReference type="InterPro" id="IPR009057">
    <property type="entry name" value="Homeodomain-like_sf"/>
</dbReference>
<dbReference type="Gene3D" id="1.10.357.10">
    <property type="entry name" value="Tetracycline Repressor, domain 2"/>
    <property type="match status" value="1"/>
</dbReference>
<keyword evidence="3" id="KW-0804">Transcription</keyword>
<feature type="domain" description="HTH tetR-type" evidence="5">
    <location>
        <begin position="8"/>
        <end position="68"/>
    </location>
</feature>